<proteinExistence type="inferred from homology"/>
<evidence type="ECO:0000259" key="2">
    <source>
        <dbReference type="Pfam" id="PF05303"/>
    </source>
</evidence>
<gene>
    <name evidence="3" type="ORF">P5673_001797</name>
</gene>
<dbReference type="Gene3D" id="3.30.2280.10">
    <property type="entry name" value="Hypothetical protein (hspc210)"/>
    <property type="match status" value="1"/>
</dbReference>
<dbReference type="Proteomes" id="UP001249851">
    <property type="component" value="Unassembled WGS sequence"/>
</dbReference>
<dbReference type="PANTHER" id="PTHR12490:SF4">
    <property type="entry name" value="GSK3B-INTERACTING PROTEIN"/>
    <property type="match status" value="1"/>
</dbReference>
<dbReference type="InterPro" id="IPR037395">
    <property type="entry name" value="GSKIP"/>
</dbReference>
<dbReference type="InterPro" id="IPR023231">
    <property type="entry name" value="GSKIP_dom_sf"/>
</dbReference>
<dbReference type="InterPro" id="IPR007967">
    <property type="entry name" value="GSKIP_dom"/>
</dbReference>
<evidence type="ECO:0000313" key="4">
    <source>
        <dbReference type="Proteomes" id="UP001249851"/>
    </source>
</evidence>
<comment type="similarity">
    <text evidence="1">Belongs to the GSKIP family.</text>
</comment>
<accession>A0AAD9VFR2</accession>
<dbReference type="GO" id="GO:0051018">
    <property type="term" value="F:protein kinase A binding"/>
    <property type="evidence" value="ECO:0007669"/>
    <property type="project" value="TreeGrafter"/>
</dbReference>
<name>A0AAD9VFR2_ACRCE</name>
<dbReference type="GO" id="GO:0005737">
    <property type="term" value="C:cytoplasm"/>
    <property type="evidence" value="ECO:0007669"/>
    <property type="project" value="TreeGrafter"/>
</dbReference>
<comment type="caution">
    <text evidence="3">The sequence shown here is derived from an EMBL/GenBank/DDBJ whole genome shotgun (WGS) entry which is preliminary data.</text>
</comment>
<dbReference type="SUPFAM" id="SSF103107">
    <property type="entry name" value="Hypothetical protein c14orf129, hspc210"/>
    <property type="match status" value="1"/>
</dbReference>
<sequence>MDEEEIDFRVEAEAVMKDIGFTVKSINISSKLPASRECVYLNVLTKESKCLCVELSVLGFLVVGERFDENIATSASKYYETINALLDSISPGYCHSFGEALVQRLSSLQTAVDGQVNSPVPDK</sequence>
<reference evidence="3" key="2">
    <citation type="journal article" date="2023" name="Science">
        <title>Genomic signatures of disease resistance in endangered staghorn corals.</title>
        <authorList>
            <person name="Vollmer S.V."/>
            <person name="Selwyn J.D."/>
            <person name="Despard B.A."/>
            <person name="Roesel C.L."/>
        </authorList>
    </citation>
    <scope>NUCLEOTIDE SEQUENCE</scope>
    <source>
        <strain evidence="3">K2</strain>
    </source>
</reference>
<dbReference type="GO" id="GO:0060828">
    <property type="term" value="P:regulation of canonical Wnt signaling pathway"/>
    <property type="evidence" value="ECO:0007669"/>
    <property type="project" value="InterPro"/>
</dbReference>
<evidence type="ECO:0000313" key="3">
    <source>
        <dbReference type="EMBL" id="KAK2572809.1"/>
    </source>
</evidence>
<feature type="domain" description="GSKIP" evidence="2">
    <location>
        <begin position="9"/>
        <end position="108"/>
    </location>
</feature>
<dbReference type="PANTHER" id="PTHR12490">
    <property type="entry name" value="GSK3B-INTERACTING PROTEIN"/>
    <property type="match status" value="1"/>
</dbReference>
<dbReference type="Pfam" id="PF05303">
    <property type="entry name" value="GSKIP_dom"/>
    <property type="match status" value="1"/>
</dbReference>
<protein>
    <submittedName>
        <fullName evidence="3">GSK3-beta interaction protein</fullName>
    </submittedName>
</protein>
<evidence type="ECO:0000256" key="1">
    <source>
        <dbReference type="ARBA" id="ARBA00009571"/>
    </source>
</evidence>
<dbReference type="GO" id="GO:0019207">
    <property type="term" value="F:kinase regulator activity"/>
    <property type="evidence" value="ECO:0007669"/>
    <property type="project" value="TreeGrafter"/>
</dbReference>
<reference evidence="3" key="1">
    <citation type="journal article" date="2023" name="G3 (Bethesda)">
        <title>Whole genome assembly and annotation of the endangered Caribbean coral Acropora cervicornis.</title>
        <authorList>
            <person name="Selwyn J.D."/>
            <person name="Vollmer S.V."/>
        </authorList>
    </citation>
    <scope>NUCLEOTIDE SEQUENCE</scope>
    <source>
        <strain evidence="3">K2</strain>
    </source>
</reference>
<keyword evidence="4" id="KW-1185">Reference proteome</keyword>
<dbReference type="EMBL" id="JARQWQ010000003">
    <property type="protein sequence ID" value="KAK2572809.1"/>
    <property type="molecule type" value="Genomic_DNA"/>
</dbReference>
<organism evidence="3 4">
    <name type="scientific">Acropora cervicornis</name>
    <name type="common">Staghorn coral</name>
    <dbReference type="NCBI Taxonomy" id="6130"/>
    <lineage>
        <taxon>Eukaryota</taxon>
        <taxon>Metazoa</taxon>
        <taxon>Cnidaria</taxon>
        <taxon>Anthozoa</taxon>
        <taxon>Hexacorallia</taxon>
        <taxon>Scleractinia</taxon>
        <taxon>Astrocoeniina</taxon>
        <taxon>Acroporidae</taxon>
        <taxon>Acropora</taxon>
    </lineage>
</organism>
<dbReference type="AlphaFoldDB" id="A0AAD9VFR2"/>